<evidence type="ECO:0000256" key="7">
    <source>
        <dbReference type="ARBA" id="ARBA00022771"/>
    </source>
</evidence>
<keyword evidence="10 14" id="KW-1133">Transmembrane helix</keyword>
<keyword evidence="9" id="KW-0862">Zinc</keyword>
<evidence type="ECO:0000313" key="16">
    <source>
        <dbReference type="EMBL" id="CAL5228872.1"/>
    </source>
</evidence>
<dbReference type="InterPro" id="IPR001841">
    <property type="entry name" value="Znf_RING"/>
</dbReference>
<keyword evidence="4" id="KW-0808">Transferase</keyword>
<evidence type="ECO:0000313" key="17">
    <source>
        <dbReference type="Proteomes" id="UP001497392"/>
    </source>
</evidence>
<dbReference type="EC" id="2.3.2.27" evidence="3"/>
<comment type="subcellular location">
    <subcellularLocation>
        <location evidence="2">Membrane</location>
        <topology evidence="2">Multi-pass membrane protein</topology>
    </subcellularLocation>
</comment>
<dbReference type="Pfam" id="PF13639">
    <property type="entry name" value="zf-RING_2"/>
    <property type="match status" value="1"/>
</dbReference>
<dbReference type="CDD" id="cd16454">
    <property type="entry name" value="RING-H2_PA-TM-RING"/>
    <property type="match status" value="1"/>
</dbReference>
<dbReference type="Proteomes" id="UP001497392">
    <property type="component" value="Unassembled WGS sequence"/>
</dbReference>
<evidence type="ECO:0000256" key="2">
    <source>
        <dbReference type="ARBA" id="ARBA00004141"/>
    </source>
</evidence>
<keyword evidence="5 14" id="KW-0812">Transmembrane</keyword>
<keyword evidence="8" id="KW-0833">Ubl conjugation pathway</keyword>
<comment type="catalytic activity">
    <reaction evidence="1">
        <text>S-ubiquitinyl-[E2 ubiquitin-conjugating enzyme]-L-cysteine + [acceptor protein]-L-lysine = [E2 ubiquitin-conjugating enzyme]-L-cysteine + N(6)-ubiquitinyl-[acceptor protein]-L-lysine.</text>
        <dbReference type="EC" id="2.3.2.27"/>
    </reaction>
</comment>
<comment type="caution">
    <text evidence="16">The sequence shown here is derived from an EMBL/GenBank/DDBJ whole genome shotgun (WGS) entry which is preliminary data.</text>
</comment>
<protein>
    <recommendedName>
        <fullName evidence="3">RING-type E3 ubiquitin transferase</fullName>
        <ecNumber evidence="3">2.3.2.27</ecNumber>
    </recommendedName>
</protein>
<evidence type="ECO:0000256" key="12">
    <source>
        <dbReference type="PROSITE-ProRule" id="PRU00175"/>
    </source>
</evidence>
<dbReference type="PANTHER" id="PTHR45977">
    <property type="entry name" value="TARGET OF ERK KINASE MPK-1"/>
    <property type="match status" value="1"/>
</dbReference>
<dbReference type="SMART" id="SM00184">
    <property type="entry name" value="RING"/>
    <property type="match status" value="1"/>
</dbReference>
<dbReference type="PANTHER" id="PTHR45977:SF4">
    <property type="entry name" value="RING-TYPE DOMAIN-CONTAINING PROTEIN"/>
    <property type="match status" value="1"/>
</dbReference>
<dbReference type="EMBL" id="CAXHTA020000019">
    <property type="protein sequence ID" value="CAL5228872.1"/>
    <property type="molecule type" value="Genomic_DNA"/>
</dbReference>
<keyword evidence="7 12" id="KW-0863">Zinc-finger</keyword>
<gene>
    <name evidence="16" type="primary">g12086</name>
    <name evidence="16" type="ORF">VP750_LOCUS10778</name>
</gene>
<feature type="region of interest" description="Disordered" evidence="13">
    <location>
        <begin position="162"/>
        <end position="188"/>
    </location>
</feature>
<accession>A0ABP1GC46</accession>
<feature type="transmembrane region" description="Helical" evidence="14">
    <location>
        <begin position="32"/>
        <end position="65"/>
    </location>
</feature>
<evidence type="ECO:0000256" key="5">
    <source>
        <dbReference type="ARBA" id="ARBA00022692"/>
    </source>
</evidence>
<evidence type="ECO:0000256" key="8">
    <source>
        <dbReference type="ARBA" id="ARBA00022786"/>
    </source>
</evidence>
<keyword evidence="17" id="KW-1185">Reference proteome</keyword>
<evidence type="ECO:0000256" key="1">
    <source>
        <dbReference type="ARBA" id="ARBA00000900"/>
    </source>
</evidence>
<evidence type="ECO:0000259" key="15">
    <source>
        <dbReference type="PROSITE" id="PS50089"/>
    </source>
</evidence>
<keyword evidence="6" id="KW-0479">Metal-binding</keyword>
<evidence type="ECO:0000256" key="13">
    <source>
        <dbReference type="SAM" id="MobiDB-lite"/>
    </source>
</evidence>
<evidence type="ECO:0000256" key="14">
    <source>
        <dbReference type="SAM" id="Phobius"/>
    </source>
</evidence>
<keyword evidence="11 14" id="KW-0472">Membrane</keyword>
<dbReference type="Gene3D" id="3.30.40.10">
    <property type="entry name" value="Zinc/RING finger domain, C3HC4 (zinc finger)"/>
    <property type="match status" value="1"/>
</dbReference>
<evidence type="ECO:0000256" key="10">
    <source>
        <dbReference type="ARBA" id="ARBA00022989"/>
    </source>
</evidence>
<dbReference type="PROSITE" id="PS50089">
    <property type="entry name" value="ZF_RING_2"/>
    <property type="match status" value="1"/>
</dbReference>
<proteinExistence type="predicted"/>
<organism evidence="16 17">
    <name type="scientific">Coccomyxa viridis</name>
    <dbReference type="NCBI Taxonomy" id="1274662"/>
    <lineage>
        <taxon>Eukaryota</taxon>
        <taxon>Viridiplantae</taxon>
        <taxon>Chlorophyta</taxon>
        <taxon>core chlorophytes</taxon>
        <taxon>Trebouxiophyceae</taxon>
        <taxon>Trebouxiophyceae incertae sedis</taxon>
        <taxon>Coccomyxaceae</taxon>
        <taxon>Coccomyxa</taxon>
    </lineage>
</organism>
<evidence type="ECO:0000256" key="9">
    <source>
        <dbReference type="ARBA" id="ARBA00022833"/>
    </source>
</evidence>
<feature type="domain" description="RING-type" evidence="15">
    <location>
        <begin position="193"/>
        <end position="237"/>
    </location>
</feature>
<reference evidence="16 17" key="1">
    <citation type="submission" date="2024-06" db="EMBL/GenBank/DDBJ databases">
        <authorList>
            <person name="Kraege A."/>
            <person name="Thomma B."/>
        </authorList>
    </citation>
    <scope>NUCLEOTIDE SEQUENCE [LARGE SCALE GENOMIC DNA]</scope>
</reference>
<dbReference type="SUPFAM" id="SSF57850">
    <property type="entry name" value="RING/U-box"/>
    <property type="match status" value="1"/>
</dbReference>
<sequence>MPTIDIETGHTWRDGPLNQRQPGLRVTAERGWIAGIVLFLVFAGILPLTYVVLWLSIFVCGAACYRLYQNAQQLNLAMGGDGDLFLRLLSSPLGLAILASGHAAHVNTTNLRLALMDRNFGEGDYEALLELDNEPASARPQLSERELGRLQTHIHRLKTEALPKRPPRLMPGSASSCADKGPQSTGSTGAGECSVCLEGYPECSRVTTLPCKHSFHMACIEPWLRQQGMSATCPLCKRIVFGPS</sequence>
<name>A0ABP1GC46_9CHLO</name>
<evidence type="ECO:0000256" key="3">
    <source>
        <dbReference type="ARBA" id="ARBA00012483"/>
    </source>
</evidence>
<evidence type="ECO:0000256" key="11">
    <source>
        <dbReference type="ARBA" id="ARBA00023136"/>
    </source>
</evidence>
<dbReference type="InterPro" id="IPR013083">
    <property type="entry name" value="Znf_RING/FYVE/PHD"/>
</dbReference>
<evidence type="ECO:0000256" key="4">
    <source>
        <dbReference type="ARBA" id="ARBA00022679"/>
    </source>
</evidence>
<evidence type="ECO:0000256" key="6">
    <source>
        <dbReference type="ARBA" id="ARBA00022723"/>
    </source>
</evidence>